<gene>
    <name evidence="6" type="primary">LOC127749198</name>
</gene>
<accession>A0A9C6WV50</accession>
<dbReference type="InterPro" id="IPR027805">
    <property type="entry name" value="Transposase_HTH_dom"/>
</dbReference>
<dbReference type="InterPro" id="IPR027806">
    <property type="entry name" value="HARBI1_dom"/>
</dbReference>
<dbReference type="OrthoDB" id="8195867at2759"/>
<evidence type="ECO:0000256" key="1">
    <source>
        <dbReference type="ARBA" id="ARBA00001968"/>
    </source>
</evidence>
<protein>
    <submittedName>
        <fullName evidence="6">Uncharacterized protein LOC127749198</fullName>
    </submittedName>
</protein>
<dbReference type="KEGG" id="foc:127749198"/>
<feature type="domain" description="DDE Tnp4" evidence="3">
    <location>
        <begin position="80"/>
        <end position="117"/>
    </location>
</feature>
<sequence>MPSSPFQEFMVVMMRFRLHLLMEDFAYRSQPTVTRIITKWLAVMSLRHKSLIIWPEREILGKTMPECFLRAFGKSVTIIIDCFELFIETPSDLLAKCGTWSSYKNHNTVLIGIIPQGTTRQTAHVRVHVERVIGLVRRKY</sequence>
<comment type="cofactor">
    <cofactor evidence="1">
        <name>a divalent metal cation</name>
        <dbReference type="ChEBI" id="CHEBI:60240"/>
    </cofactor>
</comment>
<dbReference type="GeneID" id="127749198"/>
<name>A0A9C6WV50_FRAOC</name>
<organism evidence="5 6">
    <name type="scientific">Frankliniella occidentalis</name>
    <name type="common">Western flower thrips</name>
    <name type="synonym">Euthrips occidentalis</name>
    <dbReference type="NCBI Taxonomy" id="133901"/>
    <lineage>
        <taxon>Eukaryota</taxon>
        <taxon>Metazoa</taxon>
        <taxon>Ecdysozoa</taxon>
        <taxon>Arthropoda</taxon>
        <taxon>Hexapoda</taxon>
        <taxon>Insecta</taxon>
        <taxon>Pterygota</taxon>
        <taxon>Neoptera</taxon>
        <taxon>Paraneoptera</taxon>
        <taxon>Thysanoptera</taxon>
        <taxon>Terebrantia</taxon>
        <taxon>Thripoidea</taxon>
        <taxon>Thripidae</taxon>
        <taxon>Frankliniella</taxon>
    </lineage>
</organism>
<dbReference type="Proteomes" id="UP000504606">
    <property type="component" value="Unplaced"/>
</dbReference>
<dbReference type="GO" id="GO:0046872">
    <property type="term" value="F:metal ion binding"/>
    <property type="evidence" value="ECO:0007669"/>
    <property type="project" value="UniProtKB-KW"/>
</dbReference>
<keyword evidence="5" id="KW-1185">Reference proteome</keyword>
<dbReference type="Pfam" id="PF13359">
    <property type="entry name" value="DDE_Tnp_4"/>
    <property type="match status" value="1"/>
</dbReference>
<proteinExistence type="predicted"/>
<keyword evidence="2" id="KW-0479">Metal-binding</keyword>
<evidence type="ECO:0000259" key="3">
    <source>
        <dbReference type="Pfam" id="PF13359"/>
    </source>
</evidence>
<evidence type="ECO:0000259" key="4">
    <source>
        <dbReference type="Pfam" id="PF13613"/>
    </source>
</evidence>
<feature type="domain" description="Transposase Helix-turn-helix" evidence="4">
    <location>
        <begin position="4"/>
        <end position="47"/>
    </location>
</feature>
<evidence type="ECO:0000256" key="2">
    <source>
        <dbReference type="ARBA" id="ARBA00022723"/>
    </source>
</evidence>
<evidence type="ECO:0000313" key="6">
    <source>
        <dbReference type="RefSeq" id="XP_052122401.1"/>
    </source>
</evidence>
<dbReference type="PANTHER" id="PTHR23080">
    <property type="entry name" value="THAP DOMAIN PROTEIN"/>
    <property type="match status" value="1"/>
</dbReference>
<dbReference type="RefSeq" id="XP_052122401.1">
    <property type="nucleotide sequence ID" value="XM_052266441.1"/>
</dbReference>
<evidence type="ECO:0000313" key="5">
    <source>
        <dbReference type="Proteomes" id="UP000504606"/>
    </source>
</evidence>
<dbReference type="AlphaFoldDB" id="A0A9C6WV50"/>
<reference evidence="6" key="1">
    <citation type="submission" date="2025-08" db="UniProtKB">
        <authorList>
            <consortium name="RefSeq"/>
        </authorList>
    </citation>
    <scope>IDENTIFICATION</scope>
    <source>
        <tissue evidence="6">Whole organism</tissue>
    </source>
</reference>
<dbReference type="Pfam" id="PF13613">
    <property type="entry name" value="HTH_Tnp_4"/>
    <property type="match status" value="1"/>
</dbReference>